<reference evidence="1 4" key="1">
    <citation type="submission" date="2016-11" db="EMBL/GenBank/DDBJ databases">
        <title>Whole genomes of Flavobacteriaceae.</title>
        <authorList>
            <person name="Stine C."/>
            <person name="Li C."/>
            <person name="Tadesse D."/>
        </authorList>
    </citation>
    <scope>NUCLEOTIDE SEQUENCE [LARGE SCALE GENOMIC DNA]</scope>
    <source>
        <strain evidence="1 4">ATCC 19366</strain>
    </source>
</reference>
<evidence type="ECO:0000313" key="3">
    <source>
        <dbReference type="Proteomes" id="UP000184216"/>
    </source>
</evidence>
<comment type="caution">
    <text evidence="1">The sequence shown here is derived from an EMBL/GenBank/DDBJ whole genome shotgun (WGS) entry which is preliminary data.</text>
</comment>
<dbReference type="EMBL" id="MUHB01000003">
    <property type="protein sequence ID" value="OXB07817.1"/>
    <property type="molecule type" value="Genomic_DNA"/>
</dbReference>
<accession>A0AB36P647</accession>
<evidence type="ECO:0000313" key="2">
    <source>
        <dbReference type="EMBL" id="SHM81456.1"/>
    </source>
</evidence>
<keyword evidence="3" id="KW-1185">Reference proteome</keyword>
<dbReference type="Proteomes" id="UP000198431">
    <property type="component" value="Unassembled WGS sequence"/>
</dbReference>
<dbReference type="EMBL" id="FRBX01000004">
    <property type="protein sequence ID" value="SHM81456.1"/>
    <property type="molecule type" value="Genomic_DNA"/>
</dbReference>
<evidence type="ECO:0000313" key="4">
    <source>
        <dbReference type="Proteomes" id="UP000198431"/>
    </source>
</evidence>
<dbReference type="RefSeq" id="WP_073396369.1">
    <property type="nucleotide sequence ID" value="NZ_FRBX01000004.1"/>
</dbReference>
<protein>
    <submittedName>
        <fullName evidence="1">Uncharacterized protein</fullName>
    </submittedName>
</protein>
<name>A0AB36P647_9FLAO</name>
<proteinExistence type="predicted"/>
<evidence type="ECO:0000313" key="1">
    <source>
        <dbReference type="EMBL" id="OXB07817.1"/>
    </source>
</evidence>
<gene>
    <name evidence="1" type="ORF">B0A72_02830</name>
    <name evidence="2" type="ORF">SAMN05444387_3271</name>
</gene>
<sequence length="361" mass="42872">MDKVIFIASLHRPFSQQLKTTKWVCDFIASSKTNIQSSQLNLEFYYYLINILYKEYQRETPTEFNGLPSDSAVYNIYEYLKTKSKTKFIEEIPGIIKSRNTALERQIYSTYKAASYFVNLAKDKFGLVDDKNKLTYTGNSLIAIRSNFYKLSTVEKEFFFVRILEADFHLFLTLCLFNKLEKKYSLKGTIDEQLDFIDKFLKISHFKFTSASLSNYNIVRTYWAEIIGVLNSQGNIRKKYIDIINDNEKFRESFLNLSGLFLKFEKENFKSKISYHTRKAIFVKSYKNCLKQNISDLGYINLYDIKQQMRISSQNFQVFLAEFYELEKNNLSIFFNNTVNSIDRRERFYIRNRPVIKIKIK</sequence>
<dbReference type="Proteomes" id="UP000184216">
    <property type="component" value="Unassembled WGS sequence"/>
</dbReference>
<reference evidence="2 3" key="2">
    <citation type="submission" date="2016-11" db="EMBL/GenBank/DDBJ databases">
        <authorList>
            <person name="Varghese N."/>
            <person name="Submissions S."/>
        </authorList>
    </citation>
    <scope>NUCLEOTIDE SEQUENCE [LARGE SCALE GENOMIC DNA]</scope>
    <source>
        <strain evidence="2 3">DSM 6368</strain>
    </source>
</reference>
<organism evidence="1 4">
    <name type="scientific">Flavobacterium pectinovorum</name>
    <dbReference type="NCBI Taxonomy" id="29533"/>
    <lineage>
        <taxon>Bacteria</taxon>
        <taxon>Pseudomonadati</taxon>
        <taxon>Bacteroidota</taxon>
        <taxon>Flavobacteriia</taxon>
        <taxon>Flavobacteriales</taxon>
        <taxon>Flavobacteriaceae</taxon>
        <taxon>Flavobacterium</taxon>
    </lineage>
</organism>
<dbReference type="AlphaFoldDB" id="A0AB36P647"/>